<accession>A0A1W1XVJ6</accession>
<evidence type="ECO:0000313" key="4">
    <source>
        <dbReference type="EMBL" id="SMC27571.1"/>
    </source>
</evidence>
<keyword evidence="5" id="KW-1185">Reference proteome</keyword>
<proteinExistence type="inferred from homology"/>
<dbReference type="AlphaFoldDB" id="A0A1W1XVJ6"/>
<evidence type="ECO:0000256" key="3">
    <source>
        <dbReference type="ARBA" id="ARBA00022490"/>
    </source>
</evidence>
<comment type="similarity">
    <text evidence="2">Belongs to the YejK family.</text>
</comment>
<dbReference type="Proteomes" id="UP000192761">
    <property type="component" value="Unassembled WGS sequence"/>
</dbReference>
<dbReference type="GO" id="GO:0009295">
    <property type="term" value="C:nucleoid"/>
    <property type="evidence" value="ECO:0007669"/>
    <property type="project" value="InterPro"/>
</dbReference>
<dbReference type="OrthoDB" id="7540719at2"/>
<dbReference type="STRING" id="1121001.SAMN02745857_02914"/>
<dbReference type="PANTHER" id="PTHR38772">
    <property type="match status" value="1"/>
</dbReference>
<dbReference type="EMBL" id="FWXD01000017">
    <property type="protein sequence ID" value="SMC27571.1"/>
    <property type="molecule type" value="Genomic_DNA"/>
</dbReference>
<dbReference type="InterPro" id="IPR007358">
    <property type="entry name" value="Nucleoid_associated_NdpA"/>
</dbReference>
<gene>
    <name evidence="4" type="ORF">SAMN02745857_02914</name>
</gene>
<protein>
    <submittedName>
        <fullName evidence="4">Nucleoid-associated protein</fullName>
    </submittedName>
</protein>
<organism evidence="4 5">
    <name type="scientific">Andreprevotia lacus DSM 23236</name>
    <dbReference type="NCBI Taxonomy" id="1121001"/>
    <lineage>
        <taxon>Bacteria</taxon>
        <taxon>Pseudomonadati</taxon>
        <taxon>Pseudomonadota</taxon>
        <taxon>Betaproteobacteria</taxon>
        <taxon>Neisseriales</taxon>
        <taxon>Chitinibacteraceae</taxon>
        <taxon>Andreprevotia</taxon>
    </lineage>
</organism>
<dbReference type="RefSeq" id="WP_084091537.1">
    <property type="nucleotide sequence ID" value="NZ_FWXD01000017.1"/>
</dbReference>
<sequence length="337" mass="37680">MEAQQHTVHNLIVHQLIKDPHGPASIALRPGEMRVSAAAQRLIDHLCLRYAERTGKGYGRFEDDEDNFPMARFVRQHVVEQSIDFITLAQLMMQHLQVRAGEEQLASGGYVLIARVDAMGRDVLLVALITETVGTAITEGLDIIDSVHLDLGNVRVAGRIDLEGWQRGAERYISFLKGRGDVAHYFKLFLGCNDVVLALKETQKLVQGLTQFAERQQLPNDTRDALFERAHGYLDEAGSDGEPVSLDVLVQRAWPDAPAELRNQFAREDEGAVSGGFIPDRRAIRPLTHFKASAEHWKIEFDRSSLRSGQVIYNRENGTLVLTEIPDDLRRALLGDG</sequence>
<dbReference type="Pfam" id="PF04245">
    <property type="entry name" value="NA37"/>
    <property type="match status" value="1"/>
</dbReference>
<dbReference type="GO" id="GO:0005737">
    <property type="term" value="C:cytoplasm"/>
    <property type="evidence" value="ECO:0007669"/>
    <property type="project" value="UniProtKB-SubCell"/>
</dbReference>
<evidence type="ECO:0000256" key="2">
    <source>
        <dbReference type="ARBA" id="ARBA00009035"/>
    </source>
</evidence>
<reference evidence="4 5" key="1">
    <citation type="submission" date="2017-04" db="EMBL/GenBank/DDBJ databases">
        <authorList>
            <person name="Afonso C.L."/>
            <person name="Miller P.J."/>
            <person name="Scott M.A."/>
            <person name="Spackman E."/>
            <person name="Goraichik I."/>
            <person name="Dimitrov K.M."/>
            <person name="Suarez D.L."/>
            <person name="Swayne D.E."/>
        </authorList>
    </citation>
    <scope>NUCLEOTIDE SEQUENCE [LARGE SCALE GENOMIC DNA]</scope>
    <source>
        <strain evidence="4 5">DSM 23236</strain>
    </source>
</reference>
<evidence type="ECO:0000313" key="5">
    <source>
        <dbReference type="Proteomes" id="UP000192761"/>
    </source>
</evidence>
<keyword evidence="3" id="KW-0963">Cytoplasm</keyword>
<name>A0A1W1XVJ6_9NEIS</name>
<dbReference type="PANTHER" id="PTHR38772:SF1">
    <property type="entry name" value="NUCLEOID-ASSOCIATED PROTEIN YEJK"/>
    <property type="match status" value="1"/>
</dbReference>
<evidence type="ECO:0000256" key="1">
    <source>
        <dbReference type="ARBA" id="ARBA00004496"/>
    </source>
</evidence>
<comment type="subcellular location">
    <subcellularLocation>
        <location evidence="1">Cytoplasm</location>
    </subcellularLocation>
</comment>